<reference evidence="2 3" key="1">
    <citation type="submission" date="2021-06" db="EMBL/GenBank/DDBJ databases">
        <title>Caerostris extrusa draft genome.</title>
        <authorList>
            <person name="Kono N."/>
            <person name="Arakawa K."/>
        </authorList>
    </citation>
    <scope>NUCLEOTIDE SEQUENCE [LARGE SCALE GENOMIC DNA]</scope>
</reference>
<evidence type="ECO:0000256" key="1">
    <source>
        <dbReference type="SAM" id="MobiDB-lite"/>
    </source>
</evidence>
<protein>
    <submittedName>
        <fullName evidence="2">Uncharacterized protein</fullName>
    </submittedName>
</protein>
<proteinExistence type="predicted"/>
<gene>
    <name evidence="2" type="primary">AVEN_48500_1</name>
    <name evidence="2" type="ORF">CEXT_449841</name>
</gene>
<organism evidence="2 3">
    <name type="scientific">Caerostris extrusa</name>
    <name type="common">Bark spider</name>
    <name type="synonym">Caerostris bankana</name>
    <dbReference type="NCBI Taxonomy" id="172846"/>
    <lineage>
        <taxon>Eukaryota</taxon>
        <taxon>Metazoa</taxon>
        <taxon>Ecdysozoa</taxon>
        <taxon>Arthropoda</taxon>
        <taxon>Chelicerata</taxon>
        <taxon>Arachnida</taxon>
        <taxon>Araneae</taxon>
        <taxon>Araneomorphae</taxon>
        <taxon>Entelegynae</taxon>
        <taxon>Araneoidea</taxon>
        <taxon>Araneidae</taxon>
        <taxon>Caerostris</taxon>
    </lineage>
</organism>
<name>A0AAV4SS03_CAEEX</name>
<sequence length="135" mass="15562">MIDWGLSGFQLASKPDNGISVSDSEYTVHRRPPLLMYIPGVSHHDRPAVEDDRLSALSDASRSEINDGLSSLASSTKGKNLSSDIRRRHSMPRDGKLKWMKWKTKDKNVNTSYKYLCFQFYSLCYYTKLQNFQMF</sequence>
<evidence type="ECO:0000313" key="3">
    <source>
        <dbReference type="Proteomes" id="UP001054945"/>
    </source>
</evidence>
<evidence type="ECO:0000313" key="2">
    <source>
        <dbReference type="EMBL" id="GIY36091.1"/>
    </source>
</evidence>
<keyword evidence="3" id="KW-1185">Reference proteome</keyword>
<dbReference type="AlphaFoldDB" id="A0AAV4SS03"/>
<dbReference type="Proteomes" id="UP001054945">
    <property type="component" value="Unassembled WGS sequence"/>
</dbReference>
<feature type="region of interest" description="Disordered" evidence="1">
    <location>
        <begin position="66"/>
        <end position="86"/>
    </location>
</feature>
<dbReference type="EMBL" id="BPLR01010008">
    <property type="protein sequence ID" value="GIY36091.1"/>
    <property type="molecule type" value="Genomic_DNA"/>
</dbReference>
<feature type="compositionally biased region" description="Polar residues" evidence="1">
    <location>
        <begin position="68"/>
        <end position="83"/>
    </location>
</feature>
<accession>A0AAV4SS03</accession>
<comment type="caution">
    <text evidence="2">The sequence shown here is derived from an EMBL/GenBank/DDBJ whole genome shotgun (WGS) entry which is preliminary data.</text>
</comment>